<protein>
    <recommendedName>
        <fullName evidence="2">HTH asnC-type domain-containing protein</fullName>
    </recommendedName>
</protein>
<evidence type="ECO:0008006" key="2">
    <source>
        <dbReference type="Google" id="ProtNLM"/>
    </source>
</evidence>
<dbReference type="EMBL" id="BARW01035798">
    <property type="protein sequence ID" value="GAJ22913.1"/>
    <property type="molecule type" value="Genomic_DNA"/>
</dbReference>
<dbReference type="AlphaFoldDB" id="X1UZI3"/>
<accession>X1UZI3</accession>
<sequence>MNNHHRDDLILNLKKKSNLSIMEIVEILGIDRGIVSRARI</sequence>
<proteinExistence type="predicted"/>
<gene>
    <name evidence="1" type="ORF">S12H4_55745</name>
</gene>
<comment type="caution">
    <text evidence="1">The sequence shown here is derived from an EMBL/GenBank/DDBJ whole genome shotgun (WGS) entry which is preliminary data.</text>
</comment>
<name>X1UZI3_9ZZZZ</name>
<reference evidence="1" key="1">
    <citation type="journal article" date="2014" name="Front. Microbiol.">
        <title>High frequency of phylogenetically diverse reductive dehalogenase-homologous genes in deep subseafloor sedimentary metagenomes.</title>
        <authorList>
            <person name="Kawai M."/>
            <person name="Futagami T."/>
            <person name="Toyoda A."/>
            <person name="Takaki Y."/>
            <person name="Nishi S."/>
            <person name="Hori S."/>
            <person name="Arai W."/>
            <person name="Tsubouchi T."/>
            <person name="Morono Y."/>
            <person name="Uchiyama I."/>
            <person name="Ito T."/>
            <person name="Fujiyama A."/>
            <person name="Inagaki F."/>
            <person name="Takami H."/>
        </authorList>
    </citation>
    <scope>NUCLEOTIDE SEQUENCE</scope>
    <source>
        <strain evidence="1">Expedition CK06-06</strain>
    </source>
</reference>
<organism evidence="1">
    <name type="scientific">marine sediment metagenome</name>
    <dbReference type="NCBI Taxonomy" id="412755"/>
    <lineage>
        <taxon>unclassified sequences</taxon>
        <taxon>metagenomes</taxon>
        <taxon>ecological metagenomes</taxon>
    </lineage>
</organism>
<evidence type="ECO:0000313" key="1">
    <source>
        <dbReference type="EMBL" id="GAJ22913.1"/>
    </source>
</evidence>